<sequence length="55" mass="5973">MTTGSQSTAFWNERPTVAASEPGGVTGQLLSRNRATVGVWQRLKQVEPTKTGRLD</sequence>
<feature type="region of interest" description="Disordered" evidence="1">
    <location>
        <begin position="1"/>
        <end position="27"/>
    </location>
</feature>
<protein>
    <submittedName>
        <fullName evidence="2">Uncharacterized protein</fullName>
    </submittedName>
</protein>
<evidence type="ECO:0000313" key="3">
    <source>
        <dbReference type="Proteomes" id="UP000318081"/>
    </source>
</evidence>
<evidence type="ECO:0000256" key="1">
    <source>
        <dbReference type="SAM" id="MobiDB-lite"/>
    </source>
</evidence>
<feature type="compositionally biased region" description="Polar residues" evidence="1">
    <location>
        <begin position="1"/>
        <end position="10"/>
    </location>
</feature>
<dbReference type="Proteomes" id="UP000318081">
    <property type="component" value="Chromosome"/>
</dbReference>
<name>A0ABX5XPS7_9BACT</name>
<keyword evidence="3" id="KW-1185">Reference proteome</keyword>
<evidence type="ECO:0000313" key="2">
    <source>
        <dbReference type="EMBL" id="QDV84018.1"/>
    </source>
</evidence>
<dbReference type="EMBL" id="CP036432">
    <property type="protein sequence ID" value="QDV84018.1"/>
    <property type="molecule type" value="Genomic_DNA"/>
</dbReference>
<accession>A0ABX5XPS7</accession>
<organism evidence="2 3">
    <name type="scientific">Stieleria magnilauensis</name>
    <dbReference type="NCBI Taxonomy" id="2527963"/>
    <lineage>
        <taxon>Bacteria</taxon>
        <taxon>Pseudomonadati</taxon>
        <taxon>Planctomycetota</taxon>
        <taxon>Planctomycetia</taxon>
        <taxon>Pirellulales</taxon>
        <taxon>Pirellulaceae</taxon>
        <taxon>Stieleria</taxon>
    </lineage>
</organism>
<reference evidence="2 3" key="1">
    <citation type="submission" date="2019-02" db="EMBL/GenBank/DDBJ databases">
        <title>Deep-cultivation of Planctomycetes and their phenomic and genomic characterization uncovers novel biology.</title>
        <authorList>
            <person name="Wiegand S."/>
            <person name="Jogler M."/>
            <person name="Boedeker C."/>
            <person name="Pinto D."/>
            <person name="Vollmers J."/>
            <person name="Rivas-Marin E."/>
            <person name="Kohn T."/>
            <person name="Peeters S.H."/>
            <person name="Heuer A."/>
            <person name="Rast P."/>
            <person name="Oberbeckmann S."/>
            <person name="Bunk B."/>
            <person name="Jeske O."/>
            <person name="Meyerdierks A."/>
            <person name="Storesund J.E."/>
            <person name="Kallscheuer N."/>
            <person name="Luecker S."/>
            <person name="Lage O.M."/>
            <person name="Pohl T."/>
            <person name="Merkel B.J."/>
            <person name="Hornburger P."/>
            <person name="Mueller R.-W."/>
            <person name="Bruemmer F."/>
            <person name="Labrenz M."/>
            <person name="Spormann A.M."/>
            <person name="Op den Camp H."/>
            <person name="Overmann J."/>
            <person name="Amann R."/>
            <person name="Jetten M.S.M."/>
            <person name="Mascher T."/>
            <person name="Medema M.H."/>
            <person name="Devos D.P."/>
            <person name="Kaster A.-K."/>
            <person name="Ovreas L."/>
            <person name="Rohde M."/>
            <person name="Galperin M.Y."/>
            <person name="Jogler C."/>
        </authorList>
    </citation>
    <scope>NUCLEOTIDE SEQUENCE [LARGE SCALE GENOMIC DNA]</scope>
    <source>
        <strain evidence="2 3">TBK1r</strain>
    </source>
</reference>
<proteinExistence type="predicted"/>
<gene>
    <name evidence="2" type="ORF">TBK1r_29610</name>
</gene>